<dbReference type="Proteomes" id="UP000729402">
    <property type="component" value="Unassembled WGS sequence"/>
</dbReference>
<comment type="caution">
    <text evidence="1">The sequence shown here is derived from an EMBL/GenBank/DDBJ whole genome shotgun (WGS) entry which is preliminary data.</text>
</comment>
<gene>
    <name evidence="1" type="ORF">GUJ93_ZPchr0006g42830</name>
</gene>
<organism evidence="1 2">
    <name type="scientific">Zizania palustris</name>
    <name type="common">Northern wild rice</name>
    <dbReference type="NCBI Taxonomy" id="103762"/>
    <lineage>
        <taxon>Eukaryota</taxon>
        <taxon>Viridiplantae</taxon>
        <taxon>Streptophyta</taxon>
        <taxon>Embryophyta</taxon>
        <taxon>Tracheophyta</taxon>
        <taxon>Spermatophyta</taxon>
        <taxon>Magnoliopsida</taxon>
        <taxon>Liliopsida</taxon>
        <taxon>Poales</taxon>
        <taxon>Poaceae</taxon>
        <taxon>BOP clade</taxon>
        <taxon>Oryzoideae</taxon>
        <taxon>Oryzeae</taxon>
        <taxon>Zizaniinae</taxon>
        <taxon>Zizania</taxon>
    </lineage>
</organism>
<dbReference type="AlphaFoldDB" id="A0A8J5VQD7"/>
<protein>
    <submittedName>
        <fullName evidence="1">Uncharacterized protein</fullName>
    </submittedName>
</protein>
<accession>A0A8J5VQD7</accession>
<dbReference type="EMBL" id="JAAALK010000283">
    <property type="protein sequence ID" value="KAG8076350.1"/>
    <property type="molecule type" value="Genomic_DNA"/>
</dbReference>
<reference evidence="1" key="2">
    <citation type="submission" date="2021-02" db="EMBL/GenBank/DDBJ databases">
        <authorList>
            <person name="Kimball J.A."/>
            <person name="Haas M.W."/>
            <person name="Macchietto M."/>
            <person name="Kono T."/>
            <person name="Duquette J."/>
            <person name="Shao M."/>
        </authorList>
    </citation>
    <scope>NUCLEOTIDE SEQUENCE</scope>
    <source>
        <tissue evidence="1">Fresh leaf tissue</tissue>
    </source>
</reference>
<reference evidence="1" key="1">
    <citation type="journal article" date="2021" name="bioRxiv">
        <title>Whole Genome Assembly and Annotation of Northern Wild Rice, Zizania palustris L., Supports a Whole Genome Duplication in the Zizania Genus.</title>
        <authorList>
            <person name="Haas M."/>
            <person name="Kono T."/>
            <person name="Macchietto M."/>
            <person name="Millas R."/>
            <person name="McGilp L."/>
            <person name="Shao M."/>
            <person name="Duquette J."/>
            <person name="Hirsch C.N."/>
            <person name="Kimball J."/>
        </authorList>
    </citation>
    <scope>NUCLEOTIDE SEQUENCE</scope>
    <source>
        <tissue evidence="1">Fresh leaf tissue</tissue>
    </source>
</reference>
<evidence type="ECO:0000313" key="2">
    <source>
        <dbReference type="Proteomes" id="UP000729402"/>
    </source>
</evidence>
<evidence type="ECO:0000313" key="1">
    <source>
        <dbReference type="EMBL" id="KAG8076350.1"/>
    </source>
</evidence>
<proteinExistence type="predicted"/>
<sequence length="152" mass="15793">MDMVSTTASTVPTTDMVVFAKTIDQQRTVASGSQTPSAPTISDVGVAAPSIEVFASTNMVSFGLVPTQALVVNVALDSAVSADPSTVIEIAATIDMVMPLEEPEVADPTPEEADPIAIVVDKMPQPTAGITPSIPARAVREGHVRVLRTTQH</sequence>
<name>A0A8J5VQD7_ZIZPA</name>
<keyword evidence="2" id="KW-1185">Reference proteome</keyword>